<dbReference type="Proteomes" id="UP001055811">
    <property type="component" value="Linkage Group LG08"/>
</dbReference>
<reference evidence="1 2" key="2">
    <citation type="journal article" date="2022" name="Mol. Ecol. Resour.">
        <title>The genomes of chicory, endive, great burdock and yacon provide insights into Asteraceae paleo-polyploidization history and plant inulin production.</title>
        <authorList>
            <person name="Fan W."/>
            <person name="Wang S."/>
            <person name="Wang H."/>
            <person name="Wang A."/>
            <person name="Jiang F."/>
            <person name="Liu H."/>
            <person name="Zhao H."/>
            <person name="Xu D."/>
            <person name="Zhang Y."/>
        </authorList>
    </citation>
    <scope>NUCLEOTIDE SEQUENCE [LARGE SCALE GENOMIC DNA]</scope>
    <source>
        <strain evidence="2">cv. Punajuju</strain>
        <tissue evidence="1">Leaves</tissue>
    </source>
</reference>
<accession>A0ACB8ZMM7</accession>
<comment type="caution">
    <text evidence="1">The sequence shown here is derived from an EMBL/GenBank/DDBJ whole genome shotgun (WGS) entry which is preliminary data.</text>
</comment>
<dbReference type="EMBL" id="CM042016">
    <property type="protein sequence ID" value="KAI3698976.1"/>
    <property type="molecule type" value="Genomic_DNA"/>
</dbReference>
<sequence length="142" mass="15186">MAFGQNMSSLGDSDETIISETQGYINIDDDVPVQQQTGATGGSGSHSCAESQEKDSTKPLLDEVTFIGPGNSKNAGGAKQWVCNHCKGMFTSSYTRIHAHFFGPPVGKKKSDIKRCSLAGNDRVKYEALLKKVKEAENAGIS</sequence>
<protein>
    <submittedName>
        <fullName evidence="1">Uncharacterized protein</fullName>
    </submittedName>
</protein>
<proteinExistence type="predicted"/>
<evidence type="ECO:0000313" key="1">
    <source>
        <dbReference type="EMBL" id="KAI3698976.1"/>
    </source>
</evidence>
<organism evidence="1 2">
    <name type="scientific">Cichorium intybus</name>
    <name type="common">Chicory</name>
    <dbReference type="NCBI Taxonomy" id="13427"/>
    <lineage>
        <taxon>Eukaryota</taxon>
        <taxon>Viridiplantae</taxon>
        <taxon>Streptophyta</taxon>
        <taxon>Embryophyta</taxon>
        <taxon>Tracheophyta</taxon>
        <taxon>Spermatophyta</taxon>
        <taxon>Magnoliopsida</taxon>
        <taxon>eudicotyledons</taxon>
        <taxon>Gunneridae</taxon>
        <taxon>Pentapetalae</taxon>
        <taxon>asterids</taxon>
        <taxon>campanulids</taxon>
        <taxon>Asterales</taxon>
        <taxon>Asteraceae</taxon>
        <taxon>Cichorioideae</taxon>
        <taxon>Cichorieae</taxon>
        <taxon>Cichoriinae</taxon>
        <taxon>Cichorium</taxon>
    </lineage>
</organism>
<keyword evidence="2" id="KW-1185">Reference proteome</keyword>
<reference evidence="2" key="1">
    <citation type="journal article" date="2022" name="Mol. Ecol. Resour.">
        <title>The genomes of chicory, endive, great burdock and yacon provide insights into Asteraceae palaeo-polyploidization history and plant inulin production.</title>
        <authorList>
            <person name="Fan W."/>
            <person name="Wang S."/>
            <person name="Wang H."/>
            <person name="Wang A."/>
            <person name="Jiang F."/>
            <person name="Liu H."/>
            <person name="Zhao H."/>
            <person name="Xu D."/>
            <person name="Zhang Y."/>
        </authorList>
    </citation>
    <scope>NUCLEOTIDE SEQUENCE [LARGE SCALE GENOMIC DNA]</scope>
    <source>
        <strain evidence="2">cv. Punajuju</strain>
    </source>
</reference>
<evidence type="ECO:0000313" key="2">
    <source>
        <dbReference type="Proteomes" id="UP001055811"/>
    </source>
</evidence>
<gene>
    <name evidence="1" type="ORF">L2E82_42924</name>
</gene>
<name>A0ACB8ZMM7_CICIN</name>